<dbReference type="NCBIfam" id="TIGR02436">
    <property type="entry name" value="four helix bundle protein"/>
    <property type="match status" value="1"/>
</dbReference>
<dbReference type="Proteomes" id="UP001165460">
    <property type="component" value="Unassembled WGS sequence"/>
</dbReference>
<reference evidence="1" key="1">
    <citation type="submission" date="2022-03" db="EMBL/GenBank/DDBJ databases">
        <authorList>
            <person name="Woo C.Y."/>
        </authorList>
    </citation>
    <scope>NUCLEOTIDE SEQUENCE</scope>
    <source>
        <strain evidence="1">CYS-01</strain>
    </source>
</reference>
<evidence type="ECO:0000313" key="1">
    <source>
        <dbReference type="EMBL" id="MCJ0741927.1"/>
    </source>
</evidence>
<gene>
    <name evidence="1" type="ORF">MMF97_04320</name>
</gene>
<dbReference type="InterPro" id="IPR012657">
    <property type="entry name" value="23S_rRNA-intervening_sequence"/>
</dbReference>
<dbReference type="PANTHER" id="PTHR38471:SF2">
    <property type="entry name" value="FOUR HELIX BUNDLE PROTEIN"/>
    <property type="match status" value="1"/>
</dbReference>
<dbReference type="Pfam" id="PF05635">
    <property type="entry name" value="23S_rRNA_IVP"/>
    <property type="match status" value="1"/>
</dbReference>
<evidence type="ECO:0000313" key="2">
    <source>
        <dbReference type="Proteomes" id="UP001165460"/>
    </source>
</evidence>
<dbReference type="Gene3D" id="1.20.1440.60">
    <property type="entry name" value="23S rRNA-intervening sequence"/>
    <property type="match status" value="1"/>
</dbReference>
<keyword evidence="2" id="KW-1185">Reference proteome</keyword>
<dbReference type="PANTHER" id="PTHR38471">
    <property type="entry name" value="FOUR HELIX BUNDLE PROTEIN"/>
    <property type="match status" value="1"/>
</dbReference>
<dbReference type="PIRSF" id="PIRSF035652">
    <property type="entry name" value="CHP02436"/>
    <property type="match status" value="1"/>
</dbReference>
<dbReference type="SUPFAM" id="SSF158446">
    <property type="entry name" value="IVS-encoded protein-like"/>
    <property type="match status" value="1"/>
</dbReference>
<accession>A0ABS9ZU84</accession>
<proteinExistence type="predicted"/>
<dbReference type="RefSeq" id="WP_243359687.1">
    <property type="nucleotide sequence ID" value="NZ_JALGBH010000001.1"/>
</dbReference>
<organism evidence="1 2">
    <name type="scientific">Pedobacter montanisoli</name>
    <dbReference type="NCBI Taxonomy" id="2923277"/>
    <lineage>
        <taxon>Bacteria</taxon>
        <taxon>Pseudomonadati</taxon>
        <taxon>Bacteroidota</taxon>
        <taxon>Sphingobacteriia</taxon>
        <taxon>Sphingobacteriales</taxon>
        <taxon>Sphingobacteriaceae</taxon>
        <taxon>Pedobacter</taxon>
    </lineage>
</organism>
<sequence length="121" mass="13937">MSEEKAYDIKIRAYHFSKAIINLISKAKFDRLYFSIIDQLLRSSTSIGANVVEAKAGSSRKDFRNFYTIALKSANETKYWLCLVRDTEVIEVDRMVVKELLKEVDEISKIIASIIININKE</sequence>
<protein>
    <submittedName>
        <fullName evidence="1">Four helix bundle protein</fullName>
    </submittedName>
</protein>
<name>A0ABS9ZU84_9SPHI</name>
<dbReference type="InterPro" id="IPR036583">
    <property type="entry name" value="23S_rRNA_IVS_sf"/>
</dbReference>
<comment type="caution">
    <text evidence="1">The sequence shown here is derived from an EMBL/GenBank/DDBJ whole genome shotgun (WGS) entry which is preliminary data.</text>
</comment>
<dbReference type="EMBL" id="JALGBH010000001">
    <property type="protein sequence ID" value="MCJ0741927.1"/>
    <property type="molecule type" value="Genomic_DNA"/>
</dbReference>